<accession>A0A9N9XIT5</accession>
<evidence type="ECO:0000313" key="2">
    <source>
        <dbReference type="Proteomes" id="UP001153709"/>
    </source>
</evidence>
<proteinExistence type="predicted"/>
<sequence>MLKYGGKVVINTVHFLFNKILKEKRIPNNWKESVTIILYKKGDKADIKNYRPITLLNAMYKLITKMLTNRLTTKFDGFSTSDHLPSMNTTFLYI</sequence>
<evidence type="ECO:0000313" key="1">
    <source>
        <dbReference type="EMBL" id="CAG9841192.1"/>
    </source>
</evidence>
<organism evidence="1 2">
    <name type="scientific">Diabrotica balteata</name>
    <name type="common">Banded cucumber beetle</name>
    <dbReference type="NCBI Taxonomy" id="107213"/>
    <lineage>
        <taxon>Eukaryota</taxon>
        <taxon>Metazoa</taxon>
        <taxon>Ecdysozoa</taxon>
        <taxon>Arthropoda</taxon>
        <taxon>Hexapoda</taxon>
        <taxon>Insecta</taxon>
        <taxon>Pterygota</taxon>
        <taxon>Neoptera</taxon>
        <taxon>Endopterygota</taxon>
        <taxon>Coleoptera</taxon>
        <taxon>Polyphaga</taxon>
        <taxon>Cucujiformia</taxon>
        <taxon>Chrysomeloidea</taxon>
        <taxon>Chrysomelidae</taxon>
        <taxon>Galerucinae</taxon>
        <taxon>Diabroticina</taxon>
        <taxon>Diabroticites</taxon>
        <taxon>Diabrotica</taxon>
    </lineage>
</organism>
<protein>
    <recommendedName>
        <fullName evidence="3">Reverse transcriptase domain-containing protein</fullName>
    </recommendedName>
</protein>
<dbReference type="Proteomes" id="UP001153709">
    <property type="component" value="Chromosome 9"/>
</dbReference>
<gene>
    <name evidence="1" type="ORF">DIABBA_LOCUS13777</name>
</gene>
<evidence type="ECO:0008006" key="3">
    <source>
        <dbReference type="Google" id="ProtNLM"/>
    </source>
</evidence>
<reference evidence="1" key="1">
    <citation type="submission" date="2022-01" db="EMBL/GenBank/DDBJ databases">
        <authorList>
            <person name="King R."/>
        </authorList>
    </citation>
    <scope>NUCLEOTIDE SEQUENCE</scope>
</reference>
<name>A0A9N9XIT5_DIABA</name>
<dbReference type="PANTHER" id="PTHR19446">
    <property type="entry name" value="REVERSE TRANSCRIPTASES"/>
    <property type="match status" value="1"/>
</dbReference>
<keyword evidence="2" id="KW-1185">Reference proteome</keyword>
<dbReference type="EMBL" id="OU898284">
    <property type="protein sequence ID" value="CAG9841192.1"/>
    <property type="molecule type" value="Genomic_DNA"/>
</dbReference>
<dbReference type="AlphaFoldDB" id="A0A9N9XIT5"/>
<dbReference type="OrthoDB" id="6772200at2759"/>